<reference evidence="1 2" key="1">
    <citation type="submission" date="2016-11" db="EMBL/GenBank/DDBJ databases">
        <title>Trade-off between light-utilization and light-protection in marine flavobacteria.</title>
        <authorList>
            <person name="Kumagai Y."/>
        </authorList>
    </citation>
    <scope>NUCLEOTIDE SEQUENCE [LARGE SCALE GENOMIC DNA]</scope>
    <source>
        <strain evidence="1 2">JCM 17109</strain>
    </source>
</reference>
<name>A0A2S9WWK1_9FLAO</name>
<sequence>MEISHVVNDRVNEWCCTKCNKQVTNNIYGETVPLNDIYERINKSLAQLARKKAGRPARVIQKAKAA</sequence>
<evidence type="ECO:0000313" key="2">
    <source>
        <dbReference type="Proteomes" id="UP000239532"/>
    </source>
</evidence>
<dbReference type="EMBL" id="MQUC01000003">
    <property type="protein sequence ID" value="PRP67858.1"/>
    <property type="molecule type" value="Genomic_DNA"/>
</dbReference>
<dbReference type="AlphaFoldDB" id="A0A2S9WWK1"/>
<keyword evidence="2" id="KW-1185">Reference proteome</keyword>
<comment type="caution">
    <text evidence="1">The sequence shown here is derived from an EMBL/GenBank/DDBJ whole genome shotgun (WGS) entry which is preliminary data.</text>
</comment>
<gene>
    <name evidence="1" type="ORF">BST86_12500</name>
</gene>
<dbReference type="Proteomes" id="UP000239532">
    <property type="component" value="Unassembled WGS sequence"/>
</dbReference>
<evidence type="ECO:0000313" key="1">
    <source>
        <dbReference type="EMBL" id="PRP67858.1"/>
    </source>
</evidence>
<organism evidence="1 2">
    <name type="scientific">Nonlabens agnitus</name>
    <dbReference type="NCBI Taxonomy" id="870484"/>
    <lineage>
        <taxon>Bacteria</taxon>
        <taxon>Pseudomonadati</taxon>
        <taxon>Bacteroidota</taxon>
        <taxon>Flavobacteriia</taxon>
        <taxon>Flavobacteriales</taxon>
        <taxon>Flavobacteriaceae</taxon>
        <taxon>Nonlabens</taxon>
    </lineage>
</organism>
<proteinExistence type="predicted"/>
<protein>
    <submittedName>
        <fullName evidence="1">Uncharacterized protein</fullName>
    </submittedName>
</protein>
<accession>A0A2S9WWK1</accession>